<feature type="compositionally biased region" description="Acidic residues" evidence="23">
    <location>
        <begin position="2343"/>
        <end position="2354"/>
    </location>
</feature>
<dbReference type="GO" id="GO:0140945">
    <property type="term" value="F:histone H3K4 monomethyltransferase activity"/>
    <property type="evidence" value="ECO:0007669"/>
    <property type="project" value="UniProtKB-EC"/>
</dbReference>
<dbReference type="Proteomes" id="UP000694580">
    <property type="component" value="Chromosome 5"/>
</dbReference>
<organism evidence="29 30">
    <name type="scientific">Denticeps clupeoides</name>
    <name type="common">denticle herring</name>
    <dbReference type="NCBI Taxonomy" id="299321"/>
    <lineage>
        <taxon>Eukaryota</taxon>
        <taxon>Metazoa</taxon>
        <taxon>Chordata</taxon>
        <taxon>Craniata</taxon>
        <taxon>Vertebrata</taxon>
        <taxon>Euteleostomi</taxon>
        <taxon>Actinopterygii</taxon>
        <taxon>Neopterygii</taxon>
        <taxon>Teleostei</taxon>
        <taxon>Clupei</taxon>
        <taxon>Clupeiformes</taxon>
        <taxon>Denticipitoidei</taxon>
        <taxon>Denticipitidae</taxon>
        <taxon>Denticeps</taxon>
    </lineage>
</organism>
<sequence length="2664" mass="294568">MAAAGCGAATAAAVGGAGGMGAARGRFPGRPWSSRSRLRSEKRWQLGRSGTEPDDAPNAGPRPSCLVLALSEDQSHLRLLGIEASHRSLGEVGYSSSGSEEVRSRAAASPRPASKTRVSLRVCTISSAQHEKKVKESEKASEESTPENTEVTKLARRSRRRAATLVPEGGGAPNEPGDQGAGEPKPQSKKKKRKKKSHKERDKNRVPAAAELEAADVFKSDEDMGIPGLKLTRIRNPKSSSRKKRNKFVWTLTLVKGKSKSTPEQEPQNPIKDTNGDVASQTQVDCPLPEESVPVKGRQPAEDMGTKAKDHGGETEKSFSVSEEKVSDHSGGVAEVAQARPEEGTQTEPETKYKRKKLSSSTFHMKRLRLKPDDPSKAADVDLGHEGKDSGNDEPLSDFLEVERGKSKFVKNIKHFIMPVVSARSSRLIKTPKRFMDDAGMSVLPHPSFKWRALGPAGEEVYTLDKDLECEYETLLAKELQTLIDSDPSIDLISVQKKKKTHKFNKRTHSKLYKKFHQVPIKNRKKLLAAEPANALTLPADDAEKAALDEGLMVSTLGEPLSEAEKAKLKIEDLDRPGVVRKVCVRALNSMPLFDELGEDFEINADALLPEKSSLHRPRPSGANRRMFSLLRKAKVQLIKIDQQKQLKSSGVTRRRWKQKYAGNVSPDKTESLQAQRGGPRIKHVCRAAAVVLGQPRATVPDDVPRLSALPLHERTGISPSPTAPGEKLLHLLYPSTSVMSGLISLANRNRRCGECKGCLHEEDCGKCINCLDKPKFGGPNTKRQCCVYVATAMVLMNSPDSFITIYFCHSKRRRTFSIGYSSNEEGDGPDGIGRLSPSQAGDSPSLRKQPRRCVKPRSYCDLLDYDSDLDIMGGSNSTSPGRRRIPGPRNAGKWGDFPRAAGILSRLQPAGCFYWVPAWFHSYSPFFLQEDCNLQNVWQMGGMSILTSVPLMPEQVCLLCASKGQHQMLHCQVCSEPFHQFCLEPAERPTEENKENWCCRRCKFCHVCGRKNKQSKPLLECERCQNCYHPSCLGPNYPKPNKRKKTWVCMTCIRCRSCGVTPGKSWDTDWNHDKGLCPDCTKLYDQGNYCTICFKCYEDSDYDSQMMQCATCNHWVHAKCEGLTDDLYEILSSLPESVVYSCQPCNQHSHCKKPEEDDGAAWRELLQLELRAGVEKVLACLLSSTLSQHLVTCGEVSMCNTPTGMLSHAVMPPTNEHVYAQWRKLGRPCKADLDTMWTKDDERQCALCQKYGDAKSSEAGRLLYLGQNEWAHVNCSMWSAEVFEEDNGSLMHVHSAVARGRLMRCERCNRTGATVGCCLTSCQSNYHFMCARSRNCVFQDDKRVFCYKHRDLISGKMITGQGFEVLRRVYVDFEGISLRRKFLTGLEPESINLMIGSLEVSKLGKLSELSTCQGKLYPVGYECSRWFWSTVNPLYRSKYTCRVREVRPTVQEKPVEELPDQGDNRTIAHSPCPQSELLGLGLPLPNPPREASTTSLFAKPDPGARPKLAQTRRPAGGMSRPLPSPGAAPSKSHHILTISDLDDTHRPRRHSPHTQNTGTRKHMASPPLGTSSGPIALRAGGSMHTKSSQPSSPHFPLGATENLLTTSSVRSTARSASTTRCAGTIVPHSTSGLFPQPQWSGGISSPPSSLSPTIHHSPRPRLPFDLNQSDSEVPHNFRSLDVTVKNGTSPLRDSAGPQKGGHLVSEQKFSYTPFHMDTDLAVGSELKTELEIEETLLNEGVAMNCSAQIDVEGEDNQEDFWDRGLDGGKCKASEHTVPCAGSSKEDWGNTSSDEDMENYFDFSRTVVAHKAPRDPKAPTSPSLRPIPQLDGVDDGTESDGSMANADAQNFKNTCVQNPAQQLEVTTGRTSNGLNMDSVNLGCDALSVGRQTGHSARDSFQIRHENFHITKSDVLVFSGNLKSLNAPLYQETNLDLPSDTPLILERCDSPSPSACFTDLVPVQDNVLPNEDLTKDSFLDPDSGYFVSSIDGSTVYPNHLSETMDISLSGAVNGSPVAEIDMLQPTAPVPLMSTGSVTCMSINVPSSTGNYGRASVTVYPTHSQPLVSTVSLVASSPSITTQTSNQCQPIHSILQQTPTSVVINGYTSTPAQKETVMGRTISINFSTPRPAMEPQQMVSQPLPGHAILTVKEVGGPNIDPTPHVLLVNRLGQIFVKNPESNTFQLPSPNTPSYNCVTQIASLLQSNALSATLATAGKLCAESAQAIINQAMAEPEPAATPPSAMSRPRSQVRMKRVSSFTDRVVPKKCKLDFMEYELPNEPEEPRRICLSGGVRIKTPTVKGILDLEKLNEDRNSDSENTRYVLIQTWDVGRHSMTDWNKYSDDELPPSDSEEEAPPSREHPHLRFEITSDDGFSVEADSIEVAWRAVLDRVQEARAAWHLKQLAFVGMSGARMAGMLHDAIVYLVEQLEGAQRCQRHNFRFHKQATQEDDLPVNPSGCARTELYVRKSTFDMFNFLASQHRQLPDDGPYDEEEDEVPLKSTRRATSLELPMAMRFRHLEKTSKEAVGVYRSAIHGRGLFCKRNIDAGEMVIEYSGIVIRSVLTDKREKYYDGKGIGCYMFRIDDFDVVDATMHGNAARFINHSCEPNCYSRVINVEGQKHIVIFALRKIYRGEELTYDYKFPIEDESNKLGCNCGARRCRRFLN</sequence>
<feature type="domain" description="PHD-type" evidence="24">
    <location>
        <begin position="1003"/>
        <end position="1056"/>
    </location>
</feature>
<keyword evidence="12" id="KW-0156">Chromatin regulator</keyword>
<evidence type="ECO:0000313" key="29">
    <source>
        <dbReference type="Ensembl" id="ENSDCDP00010060738.1"/>
    </source>
</evidence>
<evidence type="ECO:0000256" key="13">
    <source>
        <dbReference type="ARBA" id="ARBA00022990"/>
    </source>
</evidence>
<comment type="catalytic activity">
    <reaction evidence="20">
        <text>L-lysyl(4)-[histone H3] + S-adenosyl-L-methionine = N(6)-methyl-L-lysyl(4)-[histone H3] + S-adenosyl-L-homocysteine + H(+)</text>
        <dbReference type="Rhea" id="RHEA:60264"/>
        <dbReference type="Rhea" id="RHEA-COMP:15543"/>
        <dbReference type="Rhea" id="RHEA-COMP:15547"/>
        <dbReference type="ChEBI" id="CHEBI:15378"/>
        <dbReference type="ChEBI" id="CHEBI:29969"/>
        <dbReference type="ChEBI" id="CHEBI:57856"/>
        <dbReference type="ChEBI" id="CHEBI:59789"/>
        <dbReference type="ChEBI" id="CHEBI:61929"/>
        <dbReference type="EC" id="2.1.1.364"/>
    </reaction>
    <physiologicalReaction direction="left-to-right" evidence="20">
        <dbReference type="Rhea" id="RHEA:60265"/>
    </physiologicalReaction>
</comment>
<evidence type="ECO:0000256" key="20">
    <source>
        <dbReference type="ARBA" id="ARBA00049353"/>
    </source>
</evidence>
<feature type="domain" description="PHD-type" evidence="24">
    <location>
        <begin position="955"/>
        <end position="1006"/>
    </location>
</feature>
<comment type="catalytic activity">
    <reaction evidence="21">
        <text>N(6)-methyl-L-lysyl(4)-[histone H3] + S-adenosyl-L-methionine = N(6),N(6)-dimethyl-L-lysyl(4)-[histone H3] + S-adenosyl-L-homocysteine + H(+)</text>
        <dbReference type="Rhea" id="RHEA:60268"/>
        <dbReference type="Rhea" id="RHEA-COMP:15540"/>
        <dbReference type="Rhea" id="RHEA-COMP:15543"/>
        <dbReference type="ChEBI" id="CHEBI:15378"/>
        <dbReference type="ChEBI" id="CHEBI:57856"/>
        <dbReference type="ChEBI" id="CHEBI:59789"/>
        <dbReference type="ChEBI" id="CHEBI:61929"/>
        <dbReference type="ChEBI" id="CHEBI:61976"/>
    </reaction>
    <physiologicalReaction direction="left-to-right" evidence="21">
        <dbReference type="Rhea" id="RHEA:60269"/>
    </physiologicalReaction>
</comment>
<proteinExistence type="predicted"/>
<evidence type="ECO:0000256" key="14">
    <source>
        <dbReference type="ARBA" id="ARBA00023015"/>
    </source>
</evidence>
<dbReference type="PROSITE" id="PS51543">
    <property type="entry name" value="FYRC"/>
    <property type="match status" value="1"/>
</dbReference>
<evidence type="ECO:0000259" key="24">
    <source>
        <dbReference type="PROSITE" id="PS50016"/>
    </source>
</evidence>
<dbReference type="SUPFAM" id="SSF57903">
    <property type="entry name" value="FYVE/PHD zinc finger"/>
    <property type="match status" value="3"/>
</dbReference>
<dbReference type="GO" id="GO:0008270">
    <property type="term" value="F:zinc ion binding"/>
    <property type="evidence" value="ECO:0007669"/>
    <property type="project" value="UniProtKB-KW"/>
</dbReference>
<dbReference type="Gene3D" id="1.20.920.10">
    <property type="entry name" value="Bromodomain-like"/>
    <property type="match status" value="1"/>
</dbReference>
<evidence type="ECO:0000256" key="7">
    <source>
        <dbReference type="ARBA" id="ARBA00022723"/>
    </source>
</evidence>
<dbReference type="InterPro" id="IPR013083">
    <property type="entry name" value="Znf_RING/FYVE/PHD"/>
</dbReference>
<feature type="compositionally biased region" description="Low complexity" evidence="23">
    <location>
        <begin position="1"/>
        <end position="14"/>
    </location>
</feature>
<evidence type="ECO:0000313" key="30">
    <source>
        <dbReference type="Proteomes" id="UP000694580"/>
    </source>
</evidence>
<dbReference type="Pfam" id="PF05964">
    <property type="entry name" value="FYRN"/>
    <property type="match status" value="1"/>
</dbReference>
<dbReference type="FunFam" id="2.170.270.10:FF:000004">
    <property type="entry name" value="Histone-lysine N-methyltransferase"/>
    <property type="match status" value="1"/>
</dbReference>
<dbReference type="PANTHER" id="PTHR45838">
    <property type="entry name" value="HISTONE-LYSINE-N-METHYLTRANSFERASE 2 KMT2 FAMILY MEMBER"/>
    <property type="match status" value="1"/>
</dbReference>
<dbReference type="GO" id="GO:0032259">
    <property type="term" value="P:methylation"/>
    <property type="evidence" value="ECO:0007669"/>
    <property type="project" value="UniProtKB-KW"/>
</dbReference>
<feature type="compositionally biased region" description="Basic residues" evidence="23">
    <location>
        <begin position="232"/>
        <end position="247"/>
    </location>
</feature>
<gene>
    <name evidence="29" type="primary">kmt2bb</name>
</gene>
<feature type="compositionally biased region" description="Basic residues" evidence="23">
    <location>
        <begin position="353"/>
        <end position="369"/>
    </location>
</feature>
<dbReference type="InterPro" id="IPR003889">
    <property type="entry name" value="FYrich_C"/>
</dbReference>
<evidence type="ECO:0000256" key="4">
    <source>
        <dbReference type="ARBA" id="ARBA00022603"/>
    </source>
</evidence>
<dbReference type="FunFam" id="3.30.40.10:FF:000002">
    <property type="entry name" value="Histone-lysine N-methyltransferase"/>
    <property type="match status" value="1"/>
</dbReference>
<comment type="subcellular location">
    <subcellularLocation>
        <location evidence="1">Nucleus</location>
    </subcellularLocation>
</comment>
<dbReference type="GO" id="GO:0035097">
    <property type="term" value="C:histone methyltransferase complex"/>
    <property type="evidence" value="ECO:0007669"/>
    <property type="project" value="TreeGrafter"/>
</dbReference>
<evidence type="ECO:0000256" key="12">
    <source>
        <dbReference type="ARBA" id="ARBA00022853"/>
    </source>
</evidence>
<feature type="region of interest" description="Disordered" evidence="23">
    <location>
        <begin position="821"/>
        <end position="854"/>
    </location>
</feature>
<feature type="region of interest" description="Disordered" evidence="23">
    <location>
        <begin position="1811"/>
        <end position="1845"/>
    </location>
</feature>
<evidence type="ECO:0000256" key="3">
    <source>
        <dbReference type="ARBA" id="ARBA00022553"/>
    </source>
</evidence>
<feature type="compositionally biased region" description="Basic and acidic residues" evidence="23">
    <location>
        <begin position="299"/>
        <end position="328"/>
    </location>
</feature>
<dbReference type="InterPro" id="IPR034732">
    <property type="entry name" value="EPHD"/>
</dbReference>
<dbReference type="GeneTree" id="ENSGT00940000163756"/>
<evidence type="ECO:0000256" key="11">
    <source>
        <dbReference type="ARBA" id="ARBA00022843"/>
    </source>
</evidence>
<feature type="compositionally biased region" description="Basic and acidic residues" evidence="23">
    <location>
        <begin position="129"/>
        <end position="142"/>
    </location>
</feature>
<dbReference type="InterPro" id="IPR001214">
    <property type="entry name" value="SET_dom"/>
</dbReference>
<dbReference type="PROSITE" id="PS51058">
    <property type="entry name" value="ZF_CXXC"/>
    <property type="match status" value="1"/>
</dbReference>
<dbReference type="FunFam" id="3.30.40.10:FF:000071">
    <property type="entry name" value="Histone-lysine N-methyltransferase"/>
    <property type="match status" value="1"/>
</dbReference>
<reference evidence="29" key="3">
    <citation type="submission" date="2025-09" db="UniProtKB">
        <authorList>
            <consortium name="Ensembl"/>
        </authorList>
    </citation>
    <scope>IDENTIFICATION</scope>
</reference>
<evidence type="ECO:0000256" key="21">
    <source>
        <dbReference type="ARBA" id="ARBA00050089"/>
    </source>
</evidence>
<keyword evidence="30" id="KW-1185">Reference proteome</keyword>
<dbReference type="InterPro" id="IPR002857">
    <property type="entry name" value="Znf_CXXC"/>
</dbReference>
<keyword evidence="13" id="KW-0007">Acetylation</keyword>
<feature type="domain" description="SET" evidence="25">
    <location>
        <begin position="2524"/>
        <end position="2640"/>
    </location>
</feature>
<evidence type="ECO:0000256" key="19">
    <source>
        <dbReference type="ARBA" id="ARBA00023620"/>
    </source>
</evidence>
<dbReference type="Gene3D" id="3.30.40.10">
    <property type="entry name" value="Zinc/RING finger domain, C3HC4 (zinc finger)"/>
    <property type="match status" value="4"/>
</dbReference>
<keyword evidence="7" id="KW-0479">Metal-binding</keyword>
<feature type="domain" description="Post-SET" evidence="26">
    <location>
        <begin position="2648"/>
        <end position="2664"/>
    </location>
</feature>
<dbReference type="Pfam" id="PF05965">
    <property type="entry name" value="FYRC"/>
    <property type="match status" value="1"/>
</dbReference>
<dbReference type="PROSITE" id="PS51805">
    <property type="entry name" value="EPHD"/>
    <property type="match status" value="1"/>
</dbReference>
<keyword evidence="17" id="KW-0804">Transcription</keyword>
<dbReference type="SMART" id="SM00541">
    <property type="entry name" value="FYRN"/>
    <property type="match status" value="1"/>
</dbReference>
<feature type="compositionally biased region" description="Basic and acidic residues" evidence="23">
    <location>
        <begin position="370"/>
        <end position="391"/>
    </location>
</feature>
<feature type="compositionally biased region" description="Basic residues" evidence="23">
    <location>
        <begin position="187"/>
        <end position="198"/>
    </location>
</feature>
<dbReference type="Pfam" id="PF00628">
    <property type="entry name" value="PHD"/>
    <property type="match status" value="3"/>
</dbReference>
<dbReference type="InterPro" id="IPR036427">
    <property type="entry name" value="Bromodomain-like_sf"/>
</dbReference>
<accession>A0AAY4ETM8</accession>
<name>A0AAY4ETM8_9TELE</name>
<dbReference type="SMART" id="SM00249">
    <property type="entry name" value="PHD"/>
    <property type="match status" value="4"/>
</dbReference>
<keyword evidence="8" id="KW-0677">Repeat</keyword>
<dbReference type="GO" id="GO:0045893">
    <property type="term" value="P:positive regulation of DNA-templated transcription"/>
    <property type="evidence" value="ECO:0007669"/>
    <property type="project" value="TreeGrafter"/>
</dbReference>
<dbReference type="InterPro" id="IPR003616">
    <property type="entry name" value="Post-SET_dom"/>
</dbReference>
<dbReference type="Pfam" id="PF02008">
    <property type="entry name" value="zf-CXXC"/>
    <property type="match status" value="1"/>
</dbReference>
<keyword evidence="18" id="KW-0539">Nucleus</keyword>
<dbReference type="SMART" id="SM00542">
    <property type="entry name" value="FYRC"/>
    <property type="match status" value="1"/>
</dbReference>
<evidence type="ECO:0000256" key="22">
    <source>
        <dbReference type="PROSITE-ProRule" id="PRU00509"/>
    </source>
</evidence>
<evidence type="ECO:0000259" key="27">
    <source>
        <dbReference type="PROSITE" id="PS51058"/>
    </source>
</evidence>
<reference evidence="29" key="2">
    <citation type="submission" date="2025-08" db="UniProtKB">
        <authorList>
            <consortium name="Ensembl"/>
        </authorList>
    </citation>
    <scope>IDENTIFICATION</scope>
</reference>
<keyword evidence="5" id="KW-0808">Transferase</keyword>
<evidence type="ECO:0000259" key="25">
    <source>
        <dbReference type="PROSITE" id="PS50280"/>
    </source>
</evidence>
<evidence type="ECO:0000256" key="2">
    <source>
        <dbReference type="ARBA" id="ARBA00022499"/>
    </source>
</evidence>
<keyword evidence="11" id="KW-0832">Ubl conjugation</keyword>
<dbReference type="InterPro" id="IPR046341">
    <property type="entry name" value="SET_dom_sf"/>
</dbReference>
<dbReference type="PANTHER" id="PTHR45838:SF3">
    <property type="entry name" value="HISTONE-LYSINE N-METHYLTRANSFERASE 2B"/>
    <property type="match status" value="1"/>
</dbReference>
<feature type="domain" description="CXXC-type" evidence="27">
    <location>
        <begin position="745"/>
        <end position="793"/>
    </location>
</feature>
<evidence type="ECO:0000259" key="28">
    <source>
        <dbReference type="PROSITE" id="PS51805"/>
    </source>
</evidence>
<dbReference type="GO" id="GO:0003677">
    <property type="term" value="F:DNA binding"/>
    <property type="evidence" value="ECO:0007669"/>
    <property type="project" value="UniProtKB-KW"/>
</dbReference>
<evidence type="ECO:0000256" key="16">
    <source>
        <dbReference type="ARBA" id="ARBA00023125"/>
    </source>
</evidence>
<dbReference type="CDD" id="cd15664">
    <property type="entry name" value="ePHD_KMT2A_like"/>
    <property type="match status" value="1"/>
</dbReference>
<keyword evidence="4" id="KW-0489">Methyltransferase</keyword>
<keyword evidence="14" id="KW-0805">Transcription regulation</keyword>
<dbReference type="SMART" id="SM00317">
    <property type="entry name" value="SET"/>
    <property type="match status" value="1"/>
</dbReference>
<evidence type="ECO:0000256" key="17">
    <source>
        <dbReference type="ARBA" id="ARBA00023163"/>
    </source>
</evidence>
<dbReference type="InterPro" id="IPR019787">
    <property type="entry name" value="Znf_PHD-finger"/>
</dbReference>
<dbReference type="InterPro" id="IPR003888">
    <property type="entry name" value="FYrich_N"/>
</dbReference>
<keyword evidence="2" id="KW-1017">Isopeptide bond</keyword>
<evidence type="ECO:0000256" key="10">
    <source>
        <dbReference type="ARBA" id="ARBA00022833"/>
    </source>
</evidence>
<dbReference type="SUPFAM" id="SSF82199">
    <property type="entry name" value="SET domain"/>
    <property type="match status" value="1"/>
</dbReference>
<evidence type="ECO:0000256" key="1">
    <source>
        <dbReference type="ARBA" id="ARBA00004123"/>
    </source>
</evidence>
<dbReference type="FunFam" id="3.30.40.10:FF:000089">
    <property type="entry name" value="Histone-lysine N-methyltransferase"/>
    <property type="match status" value="1"/>
</dbReference>
<feature type="region of interest" description="Disordered" evidence="23">
    <location>
        <begin position="1628"/>
        <end position="1659"/>
    </location>
</feature>
<evidence type="ECO:0000256" key="18">
    <source>
        <dbReference type="ARBA" id="ARBA00023242"/>
    </source>
</evidence>
<dbReference type="PROSITE" id="PS50016">
    <property type="entry name" value="ZF_PHD_2"/>
    <property type="match status" value="3"/>
</dbReference>
<dbReference type="PROSITE" id="PS51542">
    <property type="entry name" value="FYRN"/>
    <property type="match status" value="1"/>
</dbReference>
<feature type="compositionally biased region" description="Polar residues" evidence="23">
    <location>
        <begin position="260"/>
        <end position="284"/>
    </location>
</feature>
<keyword evidence="9 22" id="KW-0863">Zinc-finger</keyword>
<dbReference type="PROSITE" id="PS50280">
    <property type="entry name" value="SET"/>
    <property type="match status" value="1"/>
</dbReference>
<keyword evidence="15" id="KW-0103">Bromodomain</keyword>
<feature type="region of interest" description="Disordered" evidence="23">
    <location>
        <begin position="91"/>
        <end position="398"/>
    </location>
</feature>
<evidence type="ECO:0000256" key="5">
    <source>
        <dbReference type="ARBA" id="ARBA00022679"/>
    </source>
</evidence>
<evidence type="ECO:0000256" key="23">
    <source>
        <dbReference type="SAM" id="MobiDB-lite"/>
    </source>
</evidence>
<dbReference type="Gene3D" id="3.30.160.360">
    <property type="match status" value="2"/>
</dbReference>
<protein>
    <recommendedName>
        <fullName evidence="19">[histone H3]-lysine(4) N-methyltransferase</fullName>
        <ecNumber evidence="19">2.1.1.364</ecNumber>
    </recommendedName>
</protein>
<dbReference type="Gene3D" id="2.170.270.10">
    <property type="entry name" value="SET domain"/>
    <property type="match status" value="1"/>
</dbReference>
<evidence type="ECO:0000256" key="9">
    <source>
        <dbReference type="ARBA" id="ARBA00022771"/>
    </source>
</evidence>
<dbReference type="InterPro" id="IPR001965">
    <property type="entry name" value="Znf_PHD"/>
</dbReference>
<keyword evidence="16" id="KW-0238">DNA-binding</keyword>
<dbReference type="PROSITE" id="PS50868">
    <property type="entry name" value="POST_SET"/>
    <property type="match status" value="1"/>
</dbReference>
<keyword evidence="6" id="KW-0949">S-adenosyl-L-methionine</keyword>
<keyword evidence="3" id="KW-0597">Phosphoprotein</keyword>
<dbReference type="InterPro" id="IPR047219">
    <property type="entry name" value="KMT2A_2B_SET"/>
</dbReference>
<evidence type="ECO:0000256" key="6">
    <source>
        <dbReference type="ARBA" id="ARBA00022691"/>
    </source>
</evidence>
<dbReference type="InterPro" id="IPR011011">
    <property type="entry name" value="Znf_FYVE_PHD"/>
</dbReference>
<feature type="compositionally biased region" description="Low complexity" evidence="23">
    <location>
        <begin position="2232"/>
        <end position="2244"/>
    </location>
</feature>
<dbReference type="CDD" id="cd15593">
    <property type="entry name" value="PHD3_KMT2B"/>
    <property type="match status" value="1"/>
</dbReference>
<dbReference type="EC" id="2.1.1.364" evidence="19"/>
<feature type="region of interest" description="Disordered" evidence="23">
    <location>
        <begin position="2232"/>
        <end position="2255"/>
    </location>
</feature>
<dbReference type="Pfam" id="PF00856">
    <property type="entry name" value="SET"/>
    <property type="match status" value="1"/>
</dbReference>
<feature type="region of interest" description="Disordered" evidence="23">
    <location>
        <begin position="1455"/>
        <end position="1600"/>
    </location>
</feature>
<dbReference type="Ensembl" id="ENSDCDT00010071488.1">
    <property type="protein sequence ID" value="ENSDCDP00010060738.1"/>
    <property type="gene ID" value="ENSDCDG00010033676.1"/>
</dbReference>
<feature type="domain" description="PHD-type" evidence="24">
    <location>
        <begin position="1088"/>
        <end position="1149"/>
    </location>
</feature>
<evidence type="ECO:0000259" key="26">
    <source>
        <dbReference type="PROSITE" id="PS50868"/>
    </source>
</evidence>
<dbReference type="Pfam" id="PF13771">
    <property type="entry name" value="zf-HC5HC2H"/>
    <property type="match status" value="1"/>
</dbReference>
<feature type="region of interest" description="Disordered" evidence="23">
    <location>
        <begin position="2338"/>
        <end position="2360"/>
    </location>
</feature>
<reference evidence="29 30" key="1">
    <citation type="submission" date="2020-06" db="EMBL/GenBank/DDBJ databases">
        <authorList>
            <consortium name="Wellcome Sanger Institute Data Sharing"/>
        </authorList>
    </citation>
    <scope>NUCLEOTIDE SEQUENCE [LARGE SCALE GENOMIC DNA]</scope>
</reference>
<evidence type="ECO:0000256" key="15">
    <source>
        <dbReference type="ARBA" id="ARBA00023117"/>
    </source>
</evidence>
<feature type="region of interest" description="Disordered" evidence="23">
    <location>
        <begin position="1"/>
        <end position="64"/>
    </location>
</feature>
<dbReference type="CDD" id="cd19170">
    <property type="entry name" value="SET_KMT2A_2B"/>
    <property type="match status" value="1"/>
</dbReference>
<feature type="compositionally biased region" description="Low complexity" evidence="23">
    <location>
        <begin position="1636"/>
        <end position="1656"/>
    </location>
</feature>
<evidence type="ECO:0000256" key="8">
    <source>
        <dbReference type="ARBA" id="ARBA00022737"/>
    </source>
</evidence>
<feature type="compositionally biased region" description="Low complexity" evidence="23">
    <location>
        <begin position="91"/>
        <end position="113"/>
    </location>
</feature>
<keyword evidence="10" id="KW-0862">Zinc</keyword>
<feature type="domain" description="PHD-type" evidence="28">
    <location>
        <begin position="1243"/>
        <end position="1351"/>
    </location>
</feature>